<accession>A0A235CHZ2</accession>
<keyword evidence="14" id="KW-1185">Reference proteome</keyword>
<evidence type="ECO:0000313" key="14">
    <source>
        <dbReference type="Proteomes" id="UP000295058"/>
    </source>
</evidence>
<dbReference type="RefSeq" id="WP_094278201.1">
    <property type="nucleotide sequence ID" value="NZ_JBLWZI010000009.1"/>
</dbReference>
<evidence type="ECO:0000256" key="2">
    <source>
        <dbReference type="ARBA" id="ARBA00008133"/>
    </source>
</evidence>
<dbReference type="InterPro" id="IPR003754">
    <property type="entry name" value="4pyrrol_synth_uPrphyn_synth"/>
</dbReference>
<dbReference type="EMBL" id="NQJF01000007">
    <property type="protein sequence ID" value="OYD24231.1"/>
    <property type="molecule type" value="Genomic_DNA"/>
</dbReference>
<dbReference type="Pfam" id="PF02602">
    <property type="entry name" value="HEM4"/>
    <property type="match status" value="1"/>
</dbReference>
<dbReference type="GO" id="GO:0006780">
    <property type="term" value="P:uroporphyrinogen III biosynthetic process"/>
    <property type="evidence" value="ECO:0007669"/>
    <property type="project" value="UniProtKB-UniRule"/>
</dbReference>
<name>A0A235CHZ2_9GAMM</name>
<dbReference type="GO" id="GO:0006782">
    <property type="term" value="P:protoporphyrinogen IX biosynthetic process"/>
    <property type="evidence" value="ECO:0007669"/>
    <property type="project" value="UniProtKB-UniRule"/>
</dbReference>
<keyword evidence="4 9" id="KW-0456">Lyase</keyword>
<protein>
    <recommendedName>
        <fullName evidence="7 9">Uroporphyrinogen-III synthase</fullName>
        <ecNumber evidence="3 9">4.2.1.75</ecNumber>
    </recommendedName>
</protein>
<evidence type="ECO:0000313" key="12">
    <source>
        <dbReference type="EMBL" id="TDW58957.1"/>
    </source>
</evidence>
<gene>
    <name evidence="11" type="ORF">B6S09_09145</name>
    <name evidence="12" type="ORF">LY04_01778</name>
</gene>
<dbReference type="GO" id="GO:0004852">
    <property type="term" value="F:uroporphyrinogen-III synthase activity"/>
    <property type="evidence" value="ECO:0007669"/>
    <property type="project" value="UniProtKB-UniRule"/>
</dbReference>
<evidence type="ECO:0000256" key="3">
    <source>
        <dbReference type="ARBA" id="ARBA00013109"/>
    </source>
</evidence>
<dbReference type="CDD" id="cd06578">
    <property type="entry name" value="HemD"/>
    <property type="match status" value="1"/>
</dbReference>
<comment type="similarity">
    <text evidence="2 9">Belongs to the uroporphyrinogen-III synthase family.</text>
</comment>
<comment type="caution">
    <text evidence="11">The sequence shown here is derived from an EMBL/GenBank/DDBJ whole genome shotgun (WGS) entry which is preliminary data.</text>
</comment>
<dbReference type="PANTHER" id="PTHR38042:SF1">
    <property type="entry name" value="UROPORPHYRINOGEN-III SYNTHASE, CHLOROPLASTIC"/>
    <property type="match status" value="1"/>
</dbReference>
<sequence length="251" mass="27138">MIPLVVRPEPQNHSLCDALRRAGHQPVATPLLTFAPGGELTRAPALLSQLGSRDYVIAVSAQAVKFADNALKSQGLSWPDSTYVAVGEATGKAFAAVGITNALVPDDPRSEGMIALPALQHPAGCQAIILRGDGGRHMMAPTLIQRGAQVNYCEVYRRCYREDHNGELVKQWRHQGVDSIIITSGGLLQHLFQLAANSAKDWLLSRLLIVPSIRVAEQAETLGFTHIINAKGASNTALISALDERKRNDRQ</sequence>
<comment type="pathway">
    <text evidence="1 9">Porphyrin-containing compound metabolism; protoporphyrin-IX biosynthesis; coproporphyrinogen-III from 5-aminolevulinate: step 3/4.</text>
</comment>
<dbReference type="Proteomes" id="UP000243640">
    <property type="component" value="Unassembled WGS sequence"/>
</dbReference>
<evidence type="ECO:0000256" key="8">
    <source>
        <dbReference type="ARBA" id="ARBA00048617"/>
    </source>
</evidence>
<dbReference type="OrthoDB" id="9787650at2"/>
<evidence type="ECO:0000256" key="9">
    <source>
        <dbReference type="RuleBase" id="RU366031"/>
    </source>
</evidence>
<evidence type="ECO:0000313" key="11">
    <source>
        <dbReference type="EMBL" id="OYD24231.1"/>
    </source>
</evidence>
<evidence type="ECO:0000256" key="6">
    <source>
        <dbReference type="ARBA" id="ARBA00037589"/>
    </source>
</evidence>
<dbReference type="AlphaFoldDB" id="A0A235CHZ2"/>
<dbReference type="InterPro" id="IPR039793">
    <property type="entry name" value="UROS/Hem4"/>
</dbReference>
<dbReference type="EMBL" id="SODO01000006">
    <property type="protein sequence ID" value="TDW58957.1"/>
    <property type="molecule type" value="Genomic_DNA"/>
</dbReference>
<evidence type="ECO:0000256" key="4">
    <source>
        <dbReference type="ARBA" id="ARBA00023239"/>
    </source>
</evidence>
<comment type="function">
    <text evidence="6 9">Catalyzes cyclization of the linear tetrapyrrole, hydroxymethylbilane, to the macrocyclic uroporphyrinogen III.</text>
</comment>
<evidence type="ECO:0000259" key="10">
    <source>
        <dbReference type="Pfam" id="PF02602"/>
    </source>
</evidence>
<dbReference type="Proteomes" id="UP000295058">
    <property type="component" value="Unassembled WGS sequence"/>
</dbReference>
<reference evidence="11 13" key="1">
    <citation type="submission" date="2017-08" db="EMBL/GenBank/DDBJ databases">
        <title>Draft Genome Sequence of the Marine Bacterium Oceanimonas baumannii ATCC 700832.</title>
        <authorList>
            <person name="Mcclelland W.D."/>
            <person name="Brennan M.A."/>
            <person name="Trachtenberg A.M."/>
            <person name="Maclea K.S."/>
        </authorList>
    </citation>
    <scope>NUCLEOTIDE SEQUENCE [LARGE SCALE GENOMIC DNA]</scope>
    <source>
        <strain evidence="11 13">ATCC 700832</strain>
    </source>
</reference>
<evidence type="ECO:0000313" key="13">
    <source>
        <dbReference type="Proteomes" id="UP000243640"/>
    </source>
</evidence>
<proteinExistence type="inferred from homology"/>
<dbReference type="PANTHER" id="PTHR38042">
    <property type="entry name" value="UROPORPHYRINOGEN-III SYNTHASE, CHLOROPLASTIC"/>
    <property type="match status" value="1"/>
</dbReference>
<comment type="catalytic activity">
    <reaction evidence="8 9">
        <text>hydroxymethylbilane = uroporphyrinogen III + H2O</text>
        <dbReference type="Rhea" id="RHEA:18965"/>
        <dbReference type="ChEBI" id="CHEBI:15377"/>
        <dbReference type="ChEBI" id="CHEBI:57308"/>
        <dbReference type="ChEBI" id="CHEBI:57845"/>
        <dbReference type="EC" id="4.2.1.75"/>
    </reaction>
</comment>
<evidence type="ECO:0000256" key="5">
    <source>
        <dbReference type="ARBA" id="ARBA00023244"/>
    </source>
</evidence>
<organism evidence="11 13">
    <name type="scientific">Oceanimonas baumannii</name>
    <dbReference type="NCBI Taxonomy" id="129578"/>
    <lineage>
        <taxon>Bacteria</taxon>
        <taxon>Pseudomonadati</taxon>
        <taxon>Pseudomonadota</taxon>
        <taxon>Gammaproteobacteria</taxon>
        <taxon>Aeromonadales</taxon>
        <taxon>Aeromonadaceae</taxon>
        <taxon>Oceanimonas</taxon>
    </lineage>
</organism>
<dbReference type="SUPFAM" id="SSF69618">
    <property type="entry name" value="HemD-like"/>
    <property type="match status" value="1"/>
</dbReference>
<reference evidence="12 14" key="2">
    <citation type="submission" date="2019-03" db="EMBL/GenBank/DDBJ databases">
        <title>Genomic Encyclopedia of Archaeal and Bacterial Type Strains, Phase II (KMG-II): from individual species to whole genera.</title>
        <authorList>
            <person name="Goeker M."/>
        </authorList>
    </citation>
    <scope>NUCLEOTIDE SEQUENCE [LARGE SCALE GENOMIC DNA]</scope>
    <source>
        <strain evidence="12 14">DSM 15594</strain>
    </source>
</reference>
<dbReference type="InterPro" id="IPR036108">
    <property type="entry name" value="4pyrrol_syn_uPrphyn_synt_sf"/>
</dbReference>
<evidence type="ECO:0000256" key="1">
    <source>
        <dbReference type="ARBA" id="ARBA00004772"/>
    </source>
</evidence>
<keyword evidence="5 9" id="KW-0627">Porphyrin biosynthesis</keyword>
<dbReference type="Gene3D" id="3.40.50.10090">
    <property type="match status" value="2"/>
</dbReference>
<feature type="domain" description="Tetrapyrrole biosynthesis uroporphyrinogen III synthase" evidence="10">
    <location>
        <begin position="17"/>
        <end position="239"/>
    </location>
</feature>
<dbReference type="EC" id="4.2.1.75" evidence="3 9"/>
<evidence type="ECO:0000256" key="7">
    <source>
        <dbReference type="ARBA" id="ARBA00040167"/>
    </source>
</evidence>
<dbReference type="UniPathway" id="UPA00251">
    <property type="reaction ID" value="UER00320"/>
</dbReference>